<protein>
    <submittedName>
        <fullName evidence="1">Uncharacterized protein</fullName>
    </submittedName>
</protein>
<accession>A0ACC2I4T8</accession>
<evidence type="ECO:0000313" key="1">
    <source>
        <dbReference type="EMBL" id="KAJ8110392.1"/>
    </source>
</evidence>
<gene>
    <name evidence="1" type="ORF">OPT61_g6761</name>
</gene>
<reference evidence="1" key="1">
    <citation type="submission" date="2022-11" db="EMBL/GenBank/DDBJ databases">
        <title>Genome Sequence of Boeremia exigua.</title>
        <authorList>
            <person name="Buettner E."/>
        </authorList>
    </citation>
    <scope>NUCLEOTIDE SEQUENCE</scope>
    <source>
        <strain evidence="1">CU02</strain>
    </source>
</reference>
<organism evidence="1 2">
    <name type="scientific">Boeremia exigua</name>
    <dbReference type="NCBI Taxonomy" id="749465"/>
    <lineage>
        <taxon>Eukaryota</taxon>
        <taxon>Fungi</taxon>
        <taxon>Dikarya</taxon>
        <taxon>Ascomycota</taxon>
        <taxon>Pezizomycotina</taxon>
        <taxon>Dothideomycetes</taxon>
        <taxon>Pleosporomycetidae</taxon>
        <taxon>Pleosporales</taxon>
        <taxon>Pleosporineae</taxon>
        <taxon>Didymellaceae</taxon>
        <taxon>Boeremia</taxon>
    </lineage>
</organism>
<proteinExistence type="predicted"/>
<keyword evidence="2" id="KW-1185">Reference proteome</keyword>
<evidence type="ECO:0000313" key="2">
    <source>
        <dbReference type="Proteomes" id="UP001153331"/>
    </source>
</evidence>
<dbReference type="Proteomes" id="UP001153331">
    <property type="component" value="Unassembled WGS sequence"/>
</dbReference>
<name>A0ACC2I4T8_9PLEO</name>
<dbReference type="EMBL" id="JAPHNI010000504">
    <property type="protein sequence ID" value="KAJ8110392.1"/>
    <property type="molecule type" value="Genomic_DNA"/>
</dbReference>
<comment type="caution">
    <text evidence="1">The sequence shown here is derived from an EMBL/GenBank/DDBJ whole genome shotgun (WGS) entry which is preliminary data.</text>
</comment>
<sequence>MLNSWDLGHIVDLVANNPPGCSAWPPSDSRQTAQPLLIPQIKLSSAAPATARAYSTLQTFADDCKTHNMADPLSIIAGIVGVAVASAQLANKVHDFTDKVKNAPSQMHDIASEMSHLSGIIKLLATVLEEGSGAYKPQNSGTFGIRTRVKWVLSSGKVAELLDRIEALKSSLSILLNTTQLAVACGAPRPSNQEIDRLAQVITAGVKEIRQCVIGLQTAKPALMFEPSKLPTTGLSHSPSPRAYPWLSMVPVASAANGTRYPRRADPTIDALEPSSSQFETASWLYSMTLAPAQDAAGDILIDEGYGDTKEGPGVILANGSRASKMSSVSHGRKAANMQVSRVPPPQQLYNLSIFAVAQKLIHSWTFLDPARVFSERQSTNREDHDEPAELDISDEDEDDDLSPPEPLRRRMTFQEYEEALESGNIHEESFPPEEDEWYKDGMEWRSAPRRAPSAPTTQTLPGAWSLEDDIEELRLRIAKERLARQNSREGNARSQADRHNDETIRREDNSRPKPGLNRPHPHYNPIDDIYEERAEQKLREAEARLEAVRGDEEAERRDDIPRRKLRLGYTKDRQEREDEEARIQRHGDALRYDWERARIREERAREIGRKETEEYGKKAQEEKEQMDTRFNRLKQLLITQQEARERGEHDKFASLEKLIRSQKDEQLLREAAAAAQAAEKESKNAEAREATEEKRKTTERLQQAKRRAREEAERKAAEELAAERELRIKAEELALAFQSPQPNQHTNNSIISDDLHLAISNLINMVYGQEPGIRWYQTAAGLQQVDISDGYFARKMLQEAQTGRTLSLEPYEVVGTGNQHTTNETQHERDFPDSESGTDFTSHSAKHHLVFSTSVNVDSPECNSVATILRNEGVETLFEIGGSLRKPDLKATPVYSSCNGSAEQGFNRSGSDIFVDGSLLWQKLPRHGRSELYESLYKVGWRPTYQRTSDKGQTWFHGERPVHVRFNQPDYVPHFADFENDTEHACVLIGEDIVDEDALRLTGIQYQPLQGGCWKLEATVAYDDIASLVATSFSLREMNLRRVARRAFSGTTTSLRLGKESCDTYAPVIPALQAFSYDSEPSIGAKEE</sequence>